<comment type="caution">
    <text evidence="3">The sequence shown here is derived from an EMBL/GenBank/DDBJ whole genome shotgun (WGS) entry which is preliminary data.</text>
</comment>
<dbReference type="Gene3D" id="3.40.50.720">
    <property type="entry name" value="NAD(P)-binding Rossmann-like Domain"/>
    <property type="match status" value="1"/>
</dbReference>
<feature type="domain" description="Gfo/Idh/MocA-like oxidoreductase N-terminal" evidence="1">
    <location>
        <begin position="14"/>
        <end position="131"/>
    </location>
</feature>
<dbReference type="InterPro" id="IPR000683">
    <property type="entry name" value="Gfo/Idh/MocA-like_OxRdtase_N"/>
</dbReference>
<dbReference type="PANTHER" id="PTHR43249">
    <property type="entry name" value="UDP-N-ACETYL-2-AMINO-2-DEOXY-D-GLUCURONATE OXIDASE"/>
    <property type="match status" value="1"/>
</dbReference>
<dbReference type="GO" id="GO:0000166">
    <property type="term" value="F:nucleotide binding"/>
    <property type="evidence" value="ECO:0007669"/>
    <property type="project" value="InterPro"/>
</dbReference>
<evidence type="ECO:0000259" key="2">
    <source>
        <dbReference type="Pfam" id="PF22725"/>
    </source>
</evidence>
<evidence type="ECO:0000313" key="3">
    <source>
        <dbReference type="EMBL" id="HGZ42907.1"/>
    </source>
</evidence>
<dbReference type="InterPro" id="IPR055170">
    <property type="entry name" value="GFO_IDH_MocA-like_dom"/>
</dbReference>
<dbReference type="InterPro" id="IPR052515">
    <property type="entry name" value="Gfo/Idh/MocA_Oxidoreductase"/>
</dbReference>
<dbReference type="EMBL" id="DSQF01000012">
    <property type="protein sequence ID" value="HGZ42907.1"/>
    <property type="molecule type" value="Genomic_DNA"/>
</dbReference>
<dbReference type="PANTHER" id="PTHR43249:SF1">
    <property type="entry name" value="D-GLUCOSIDE 3-DEHYDROGENASE"/>
    <property type="match status" value="1"/>
</dbReference>
<name>A0A832MJK8_UNCEI</name>
<dbReference type="Pfam" id="PF22725">
    <property type="entry name" value="GFO_IDH_MocA_C3"/>
    <property type="match status" value="1"/>
</dbReference>
<reference evidence="3" key="1">
    <citation type="journal article" date="2020" name="mSystems">
        <title>Genome- and Community-Level Interaction Insights into Carbon Utilization and Element Cycling Functions of Hydrothermarchaeota in Hydrothermal Sediment.</title>
        <authorList>
            <person name="Zhou Z."/>
            <person name="Liu Y."/>
            <person name="Xu W."/>
            <person name="Pan J."/>
            <person name="Luo Z.H."/>
            <person name="Li M."/>
        </authorList>
    </citation>
    <scope>NUCLEOTIDE SEQUENCE [LARGE SCALE GENOMIC DNA]</scope>
    <source>
        <strain evidence="3">SpSt-381</strain>
    </source>
</reference>
<sequence length="345" mass="37864">MRSPRGGAVARKDLRVGLVGVGAAAQVNHIPALKRTEGVELAALVDRDREKAARVAQKFGVPAVHARLDDLLADDTIDAVDICTPNYLHAPIAIAALEAGKHVLCERPLARSHDEAAAMLKAARKADRRLMCCVQHRFRPDAQLLRKFVEKGDLGEIFFTKAGWLRQRTEWDSDEWRRQKRDSGGGVVLDLGFQMLDLTLWILGSPAVSSVTASVHRARKGEVEDSASAFLRLETGATLTLEVTWGLLMEKDFAYVNVFGSGGAALLNPLRVHKAMHGSLVNVTPTLEPSRNQYRASVEAQLAHFADVLRRGVKPMGLAEEILPVMELMDAVYRSAEQGREVRIG</sequence>
<dbReference type="Gene3D" id="3.30.360.10">
    <property type="entry name" value="Dihydrodipicolinate Reductase, domain 2"/>
    <property type="match status" value="1"/>
</dbReference>
<dbReference type="AlphaFoldDB" id="A0A832MJK8"/>
<gene>
    <name evidence="3" type="ORF">ENR23_05665</name>
</gene>
<feature type="domain" description="GFO/IDH/MocA-like oxidoreductase" evidence="2">
    <location>
        <begin position="143"/>
        <end position="264"/>
    </location>
</feature>
<dbReference type="SUPFAM" id="SSF55347">
    <property type="entry name" value="Glyceraldehyde-3-phosphate dehydrogenase-like, C-terminal domain"/>
    <property type="match status" value="1"/>
</dbReference>
<protein>
    <submittedName>
        <fullName evidence="3">Gfo/Idh/MocA family oxidoreductase</fullName>
    </submittedName>
</protein>
<dbReference type="SUPFAM" id="SSF51735">
    <property type="entry name" value="NAD(P)-binding Rossmann-fold domains"/>
    <property type="match status" value="1"/>
</dbReference>
<accession>A0A832MJK8</accession>
<dbReference type="InterPro" id="IPR036291">
    <property type="entry name" value="NAD(P)-bd_dom_sf"/>
</dbReference>
<dbReference type="Pfam" id="PF01408">
    <property type="entry name" value="GFO_IDH_MocA"/>
    <property type="match status" value="1"/>
</dbReference>
<organism evidence="3">
    <name type="scientific">Eiseniibacteriota bacterium</name>
    <dbReference type="NCBI Taxonomy" id="2212470"/>
    <lineage>
        <taxon>Bacteria</taxon>
        <taxon>Candidatus Eiseniibacteriota</taxon>
    </lineage>
</organism>
<proteinExistence type="predicted"/>
<evidence type="ECO:0000259" key="1">
    <source>
        <dbReference type="Pfam" id="PF01408"/>
    </source>
</evidence>